<accession>A0A0C3AD93</accession>
<sequence length="384" mass="43534">WLPCRFHPSGPSVTINLALWDSNYYRYPSSVSLLPTERTLHFRQLYLRYQSTPGNVTFEIDDSAIRTDGFTCRDVYPSRLAGNTLTLTSTDPLSVRVYSDRQANHHFAVAFGQCFGQDWIHCIRVPASGLSWDYKQEFDKMLLRGPERTKFMVDTPSRGEGCGRIWIQDTYLPRSAWIVRTSRVMWERSRIGVRIEAFRQPGFHNDLDKWRVFDVEGINDPSRDMRGLMLRNTPHRRELLHRRRVGGVLVDFLLVCEGAKLGDYGHFTDSGGFRRKGNIFADINSPVQETNISQQPGSYVSYSGVTADNLGLSLPNNRVFNSSLASLASRLTNAYLVTKAVQCLPGVPSSATNDSSSTMTLCTIKKPFVWYRDEGTVPPDRQTG</sequence>
<dbReference type="HOGENOM" id="CLU_044807_1_0_1"/>
<dbReference type="InParanoid" id="A0A0C3AD93"/>
<evidence type="ECO:0000313" key="1">
    <source>
        <dbReference type="EMBL" id="KIM62907.1"/>
    </source>
</evidence>
<dbReference type="Proteomes" id="UP000053989">
    <property type="component" value="Unassembled WGS sequence"/>
</dbReference>
<reference evidence="1 2" key="1">
    <citation type="submission" date="2014-04" db="EMBL/GenBank/DDBJ databases">
        <authorList>
            <consortium name="DOE Joint Genome Institute"/>
            <person name="Kuo A."/>
            <person name="Kohler A."/>
            <person name="Nagy L.G."/>
            <person name="Floudas D."/>
            <person name="Copeland A."/>
            <person name="Barry K.W."/>
            <person name="Cichocki N."/>
            <person name="Veneault-Fourrey C."/>
            <person name="LaButti K."/>
            <person name="Lindquist E.A."/>
            <person name="Lipzen A."/>
            <person name="Lundell T."/>
            <person name="Morin E."/>
            <person name="Murat C."/>
            <person name="Sun H."/>
            <person name="Tunlid A."/>
            <person name="Henrissat B."/>
            <person name="Grigoriev I.V."/>
            <person name="Hibbett D.S."/>
            <person name="Martin F."/>
            <person name="Nordberg H.P."/>
            <person name="Cantor M.N."/>
            <person name="Hua S.X."/>
        </authorList>
    </citation>
    <scope>NUCLEOTIDE SEQUENCE [LARGE SCALE GENOMIC DNA]</scope>
    <source>
        <strain evidence="1 2">Foug A</strain>
    </source>
</reference>
<proteinExistence type="predicted"/>
<gene>
    <name evidence="1" type="ORF">SCLCIDRAFT_24714</name>
</gene>
<reference evidence="2" key="2">
    <citation type="submission" date="2015-01" db="EMBL/GenBank/DDBJ databases">
        <title>Evolutionary Origins and Diversification of the Mycorrhizal Mutualists.</title>
        <authorList>
            <consortium name="DOE Joint Genome Institute"/>
            <consortium name="Mycorrhizal Genomics Consortium"/>
            <person name="Kohler A."/>
            <person name="Kuo A."/>
            <person name="Nagy L.G."/>
            <person name="Floudas D."/>
            <person name="Copeland A."/>
            <person name="Barry K.W."/>
            <person name="Cichocki N."/>
            <person name="Veneault-Fourrey C."/>
            <person name="LaButti K."/>
            <person name="Lindquist E.A."/>
            <person name="Lipzen A."/>
            <person name="Lundell T."/>
            <person name="Morin E."/>
            <person name="Murat C."/>
            <person name="Riley R."/>
            <person name="Ohm R."/>
            <person name="Sun H."/>
            <person name="Tunlid A."/>
            <person name="Henrissat B."/>
            <person name="Grigoriev I.V."/>
            <person name="Hibbett D.S."/>
            <person name="Martin F."/>
        </authorList>
    </citation>
    <scope>NUCLEOTIDE SEQUENCE [LARGE SCALE GENOMIC DNA]</scope>
    <source>
        <strain evidence="2">Foug A</strain>
    </source>
</reference>
<evidence type="ECO:0000313" key="2">
    <source>
        <dbReference type="Proteomes" id="UP000053989"/>
    </source>
</evidence>
<dbReference type="AlphaFoldDB" id="A0A0C3AD93"/>
<name>A0A0C3AD93_9AGAM</name>
<dbReference type="OrthoDB" id="2688372at2759"/>
<dbReference type="EMBL" id="KN822039">
    <property type="protein sequence ID" value="KIM62907.1"/>
    <property type="molecule type" value="Genomic_DNA"/>
</dbReference>
<feature type="non-terminal residue" evidence="1">
    <location>
        <position position="1"/>
    </location>
</feature>
<protein>
    <submittedName>
        <fullName evidence="1">Uncharacterized protein</fullName>
    </submittedName>
</protein>
<keyword evidence="2" id="KW-1185">Reference proteome</keyword>
<organism evidence="1 2">
    <name type="scientific">Scleroderma citrinum Foug A</name>
    <dbReference type="NCBI Taxonomy" id="1036808"/>
    <lineage>
        <taxon>Eukaryota</taxon>
        <taxon>Fungi</taxon>
        <taxon>Dikarya</taxon>
        <taxon>Basidiomycota</taxon>
        <taxon>Agaricomycotina</taxon>
        <taxon>Agaricomycetes</taxon>
        <taxon>Agaricomycetidae</taxon>
        <taxon>Boletales</taxon>
        <taxon>Sclerodermatineae</taxon>
        <taxon>Sclerodermataceae</taxon>
        <taxon>Scleroderma</taxon>
    </lineage>
</organism>